<evidence type="ECO:0000256" key="2">
    <source>
        <dbReference type="SAM" id="MobiDB-lite"/>
    </source>
</evidence>
<dbReference type="Pfam" id="PF00646">
    <property type="entry name" value="F-box"/>
    <property type="match status" value="1"/>
</dbReference>
<evidence type="ECO:0008006" key="7">
    <source>
        <dbReference type="Google" id="ProtNLM"/>
    </source>
</evidence>
<keyword evidence="6" id="KW-1185">Reference proteome</keyword>
<dbReference type="InterPro" id="IPR036047">
    <property type="entry name" value="F-box-like_dom_sf"/>
</dbReference>
<gene>
    <name evidence="5" type="ORF">VFH_IV117840</name>
</gene>
<proteinExistence type="inferred from homology"/>
<dbReference type="SUPFAM" id="SSF81383">
    <property type="entry name" value="F-box domain"/>
    <property type="match status" value="1"/>
</dbReference>
<evidence type="ECO:0000256" key="1">
    <source>
        <dbReference type="ARBA" id="ARBA00007129"/>
    </source>
</evidence>
<dbReference type="Pfam" id="PF01167">
    <property type="entry name" value="Tub"/>
    <property type="match status" value="1"/>
</dbReference>
<evidence type="ECO:0000259" key="4">
    <source>
        <dbReference type="Pfam" id="PF01167"/>
    </source>
</evidence>
<dbReference type="Gene3D" id="1.20.1280.50">
    <property type="match status" value="1"/>
</dbReference>
<dbReference type="Gene3D" id="3.20.90.10">
    <property type="entry name" value="Tubby Protein, Chain A"/>
    <property type="match status" value="1"/>
</dbReference>
<dbReference type="PANTHER" id="PTHR16517">
    <property type="entry name" value="TUBBY-RELATED"/>
    <property type="match status" value="1"/>
</dbReference>
<dbReference type="CDD" id="cd22153">
    <property type="entry name" value="F-box_AtTLP-like"/>
    <property type="match status" value="1"/>
</dbReference>
<feature type="domain" description="F-box" evidence="3">
    <location>
        <begin position="53"/>
        <end position="96"/>
    </location>
</feature>
<evidence type="ECO:0000313" key="6">
    <source>
        <dbReference type="Proteomes" id="UP001157006"/>
    </source>
</evidence>
<dbReference type="InterPro" id="IPR025659">
    <property type="entry name" value="Tubby-like_C"/>
</dbReference>
<dbReference type="InterPro" id="IPR001810">
    <property type="entry name" value="F-box_dom"/>
</dbReference>
<feature type="region of interest" description="Disordered" evidence="2">
    <location>
        <begin position="205"/>
        <end position="225"/>
    </location>
</feature>
<dbReference type="GO" id="GO:0006355">
    <property type="term" value="P:regulation of DNA-templated transcription"/>
    <property type="evidence" value="ECO:0007669"/>
    <property type="project" value="UniProtKB-ARBA"/>
</dbReference>
<evidence type="ECO:0000313" key="5">
    <source>
        <dbReference type="EMBL" id="CAI8609119.1"/>
    </source>
</evidence>
<name>A0AAV1AF86_VICFA</name>
<dbReference type="SUPFAM" id="SSF54518">
    <property type="entry name" value="Tubby C-terminal domain-like"/>
    <property type="match status" value="1"/>
</dbReference>
<dbReference type="InterPro" id="IPR018066">
    <property type="entry name" value="Tubby_C_CS"/>
</dbReference>
<dbReference type="PROSITE" id="PS01201">
    <property type="entry name" value="TUB_2"/>
    <property type="match status" value="1"/>
</dbReference>
<dbReference type="PANTHER" id="PTHR16517:SF142">
    <property type="entry name" value="TRANSCRIPTION FACTOR TUBBY FAMILY-RELATED"/>
    <property type="match status" value="1"/>
</dbReference>
<sequence length="412" mass="46023">MYLKSIVRELKGMKNGIGSISRRGGESKHWLSRSKSHVAPDVTPIEPIQQGQWASLPPELLLDIIRRVEESETSWPARAVVVFCASVCKSWRSVMKEIIKTPQQCGRITFPISLKQPGPRDYPIQCFIRRNRETSTFVLYLGLVPSEHESNKLLLAARKIRRAIGTGFIISLAADDFSRTSNKYVGKLRSNFWGTKFTVYDSQPPHDAAVQPKHRPSGRFNSKQVSPRVPACNNLVSTVSYELNALWTRGPRRVHCTMNSIPISAIEEGGNAPTPTALPHILGKPFSPSPSLEEKSPMSDLYSGSLSELPELTEGSIEPLVLKNKSPRWHEQLQCWCLNFMGRVTVASVKNFQLVAAVDPSHNVSPVEQERVILQFGKIGKDIFTMDYSYPLSAFQAFAICLTSFDTKPACE</sequence>
<reference evidence="5 6" key="1">
    <citation type="submission" date="2023-01" db="EMBL/GenBank/DDBJ databases">
        <authorList>
            <person name="Kreplak J."/>
        </authorList>
    </citation>
    <scope>NUCLEOTIDE SEQUENCE [LARGE SCALE GENOMIC DNA]</scope>
</reference>
<evidence type="ECO:0000259" key="3">
    <source>
        <dbReference type="Pfam" id="PF00646"/>
    </source>
</evidence>
<dbReference type="AlphaFoldDB" id="A0AAV1AF86"/>
<dbReference type="InterPro" id="IPR000007">
    <property type="entry name" value="Tubby_C"/>
</dbReference>
<dbReference type="PRINTS" id="PR01573">
    <property type="entry name" value="SUPERTUBBY"/>
</dbReference>
<feature type="domain" description="Tubby C-terminal" evidence="4">
    <location>
        <begin position="114"/>
        <end position="407"/>
    </location>
</feature>
<comment type="similarity">
    <text evidence="1">Belongs to the TUB family.</text>
</comment>
<dbReference type="EMBL" id="OX451739">
    <property type="protein sequence ID" value="CAI8609119.1"/>
    <property type="molecule type" value="Genomic_DNA"/>
</dbReference>
<protein>
    <recommendedName>
        <fullName evidence="7">Tubby-like F-box protein</fullName>
    </recommendedName>
</protein>
<accession>A0AAV1AF86</accession>
<organism evidence="5 6">
    <name type="scientific">Vicia faba</name>
    <name type="common">Broad bean</name>
    <name type="synonym">Faba vulgaris</name>
    <dbReference type="NCBI Taxonomy" id="3906"/>
    <lineage>
        <taxon>Eukaryota</taxon>
        <taxon>Viridiplantae</taxon>
        <taxon>Streptophyta</taxon>
        <taxon>Embryophyta</taxon>
        <taxon>Tracheophyta</taxon>
        <taxon>Spermatophyta</taxon>
        <taxon>Magnoliopsida</taxon>
        <taxon>eudicotyledons</taxon>
        <taxon>Gunneridae</taxon>
        <taxon>Pentapetalae</taxon>
        <taxon>rosids</taxon>
        <taxon>fabids</taxon>
        <taxon>Fabales</taxon>
        <taxon>Fabaceae</taxon>
        <taxon>Papilionoideae</taxon>
        <taxon>50 kb inversion clade</taxon>
        <taxon>NPAAA clade</taxon>
        <taxon>Hologalegina</taxon>
        <taxon>IRL clade</taxon>
        <taxon>Fabeae</taxon>
        <taxon>Vicia</taxon>
    </lineage>
</organism>
<dbReference type="Proteomes" id="UP001157006">
    <property type="component" value="Chromosome 4"/>
</dbReference>